<organism evidence="1 2">
    <name type="scientific">Deinococcus ficus</name>
    <dbReference type="NCBI Taxonomy" id="317577"/>
    <lineage>
        <taxon>Bacteria</taxon>
        <taxon>Thermotogati</taxon>
        <taxon>Deinococcota</taxon>
        <taxon>Deinococci</taxon>
        <taxon>Deinococcales</taxon>
        <taxon>Deinococcaceae</taxon>
        <taxon>Deinococcus</taxon>
    </lineage>
</organism>
<dbReference type="Proteomes" id="UP000259030">
    <property type="component" value="Chromosome"/>
</dbReference>
<evidence type="ECO:0000313" key="1">
    <source>
        <dbReference type="EMBL" id="ASN79859.1"/>
    </source>
</evidence>
<gene>
    <name evidence="1" type="ORF">DFI_01520</name>
</gene>
<accession>A0A221ST84</accession>
<evidence type="ECO:0000313" key="2">
    <source>
        <dbReference type="Proteomes" id="UP000259030"/>
    </source>
</evidence>
<dbReference type="EMBL" id="CP021081">
    <property type="protein sequence ID" value="ASN79859.1"/>
    <property type="molecule type" value="Genomic_DNA"/>
</dbReference>
<dbReference type="RefSeq" id="WP_027463520.1">
    <property type="nucleotide sequence ID" value="NZ_CP021081.1"/>
</dbReference>
<proteinExistence type="predicted"/>
<protein>
    <submittedName>
        <fullName evidence="1">Uncharacterized protein</fullName>
    </submittedName>
</protein>
<dbReference type="STRING" id="317577.GCA_000419625_00842"/>
<name>A0A221ST84_9DEIO</name>
<reference evidence="1 2" key="1">
    <citation type="submission" date="2017-05" db="EMBL/GenBank/DDBJ databases">
        <title>The complete genome sequence of Deinococcus ficus isolated from the rhizosphere of the Ficus religiosa L. in Taiwan.</title>
        <authorList>
            <person name="Wu K.-M."/>
            <person name="Liao T.-L."/>
            <person name="Liu Y.-M."/>
            <person name="Young C.-C."/>
            <person name="Tsai S.-F."/>
        </authorList>
    </citation>
    <scope>NUCLEOTIDE SEQUENCE [LARGE SCALE GENOMIC DNA]</scope>
    <source>
        <strain evidence="1 2">CC-FR2-10</strain>
    </source>
</reference>
<dbReference type="KEGG" id="dfc:DFI_01520"/>
<sequence length="88" mass="9060">MDFQAQVRAAGFPEDVQVTVRPDGGDQVFRAVGHGTGAELRLTAEAVRMYGEGPATAAALTQLRKAVEAGLPPLGADGVAAHLTFLGD</sequence>
<dbReference type="AlphaFoldDB" id="A0A221ST84"/>
<keyword evidence="2" id="KW-1185">Reference proteome</keyword>